<dbReference type="InterPro" id="IPR052158">
    <property type="entry name" value="INH-QAR"/>
</dbReference>
<dbReference type="GO" id="GO:0043565">
    <property type="term" value="F:sequence-specific DNA binding"/>
    <property type="evidence" value="ECO:0007669"/>
    <property type="project" value="InterPro"/>
</dbReference>
<evidence type="ECO:0000259" key="3">
    <source>
        <dbReference type="PROSITE" id="PS01124"/>
    </source>
</evidence>
<evidence type="ECO:0000256" key="2">
    <source>
        <dbReference type="ARBA" id="ARBA00023163"/>
    </source>
</evidence>
<dbReference type="Pfam" id="PF12833">
    <property type="entry name" value="HTH_18"/>
    <property type="match status" value="1"/>
</dbReference>
<dbReference type="InterPro" id="IPR018060">
    <property type="entry name" value="HTH_AraC"/>
</dbReference>
<name>A0A917EBH5_9RHOB</name>
<dbReference type="PANTHER" id="PTHR43130:SF3">
    <property type="entry name" value="HTH-TYPE TRANSCRIPTIONAL REGULATOR RV1931C"/>
    <property type="match status" value="1"/>
</dbReference>
<keyword evidence="2" id="KW-0804">Transcription</keyword>
<dbReference type="AlphaFoldDB" id="A0A917EBH5"/>
<sequence>MNVNMPTDSANPSRRVVFVQFDGAKLLDTAGPLQVFTDARTPEGRAAYDCALVSLSGGAMATDTGVALPTGRLDAAMAGVVDTLIVSGGRRAFDAMRDTALLAALAGARGRVRRLGSVCLGAFILAEGGVLDGARATTHWEACDRLAAEYPEITVERDAIYVADGPLWTSAGVSAGIDMALAMVEADLGRAEALRLARALVLYLRRPGGQDQFSAPLQAQVAAGDGRFDRMIAALRADPARDLSVAAMAAMAGMSERTFARQFRAVTGTAPARFVERLRVEAACVALAETSLPVKSVAARAGFGGEEQMRRAFRRQRGIAPSEYRARFAAGGGQARESGRGAEAQALC</sequence>
<evidence type="ECO:0000313" key="5">
    <source>
        <dbReference type="Proteomes" id="UP000612855"/>
    </source>
</evidence>
<dbReference type="InterPro" id="IPR002818">
    <property type="entry name" value="DJ-1/PfpI"/>
</dbReference>
<dbReference type="Gene3D" id="1.10.10.60">
    <property type="entry name" value="Homeodomain-like"/>
    <property type="match status" value="1"/>
</dbReference>
<accession>A0A917EBH5</accession>
<dbReference type="GO" id="GO:0003700">
    <property type="term" value="F:DNA-binding transcription factor activity"/>
    <property type="evidence" value="ECO:0007669"/>
    <property type="project" value="InterPro"/>
</dbReference>
<dbReference type="CDD" id="cd03137">
    <property type="entry name" value="GATase1_AraC_1"/>
    <property type="match status" value="1"/>
</dbReference>
<gene>
    <name evidence="4" type="ORF">GCM10011360_07610</name>
</gene>
<evidence type="ECO:0000256" key="1">
    <source>
        <dbReference type="ARBA" id="ARBA00023015"/>
    </source>
</evidence>
<proteinExistence type="predicted"/>
<evidence type="ECO:0000313" key="4">
    <source>
        <dbReference type="EMBL" id="GGE21470.1"/>
    </source>
</evidence>
<dbReference type="InterPro" id="IPR029062">
    <property type="entry name" value="Class_I_gatase-like"/>
</dbReference>
<comment type="caution">
    <text evidence="4">The sequence shown here is derived from an EMBL/GenBank/DDBJ whole genome shotgun (WGS) entry which is preliminary data.</text>
</comment>
<reference evidence="5" key="1">
    <citation type="journal article" date="2019" name="Int. J. Syst. Evol. Microbiol.">
        <title>The Global Catalogue of Microorganisms (GCM) 10K type strain sequencing project: providing services to taxonomists for standard genome sequencing and annotation.</title>
        <authorList>
            <consortium name="The Broad Institute Genomics Platform"/>
            <consortium name="The Broad Institute Genome Sequencing Center for Infectious Disease"/>
            <person name="Wu L."/>
            <person name="Ma J."/>
        </authorList>
    </citation>
    <scope>NUCLEOTIDE SEQUENCE [LARGE SCALE GENOMIC DNA]</scope>
    <source>
        <strain evidence="5">CGMCC 1.12664</strain>
    </source>
</reference>
<dbReference type="Pfam" id="PF01965">
    <property type="entry name" value="DJ-1_PfpI"/>
    <property type="match status" value="1"/>
</dbReference>
<dbReference type="PANTHER" id="PTHR43130">
    <property type="entry name" value="ARAC-FAMILY TRANSCRIPTIONAL REGULATOR"/>
    <property type="match status" value="1"/>
</dbReference>
<organism evidence="4 5">
    <name type="scientific">Primorskyibacter flagellatus</name>
    <dbReference type="NCBI Taxonomy" id="1387277"/>
    <lineage>
        <taxon>Bacteria</taxon>
        <taxon>Pseudomonadati</taxon>
        <taxon>Pseudomonadota</taxon>
        <taxon>Alphaproteobacteria</taxon>
        <taxon>Rhodobacterales</taxon>
        <taxon>Roseobacteraceae</taxon>
        <taxon>Primorskyibacter</taxon>
    </lineage>
</organism>
<dbReference type="Gene3D" id="3.40.50.880">
    <property type="match status" value="1"/>
</dbReference>
<dbReference type="SUPFAM" id="SSF46689">
    <property type="entry name" value="Homeodomain-like"/>
    <property type="match status" value="2"/>
</dbReference>
<dbReference type="Proteomes" id="UP000612855">
    <property type="component" value="Unassembled WGS sequence"/>
</dbReference>
<keyword evidence="1" id="KW-0805">Transcription regulation</keyword>
<dbReference type="PROSITE" id="PS01124">
    <property type="entry name" value="HTH_ARAC_FAMILY_2"/>
    <property type="match status" value="1"/>
</dbReference>
<feature type="domain" description="HTH araC/xylS-type" evidence="3">
    <location>
        <begin position="229"/>
        <end position="327"/>
    </location>
</feature>
<keyword evidence="5" id="KW-1185">Reference proteome</keyword>
<dbReference type="InterPro" id="IPR009057">
    <property type="entry name" value="Homeodomain-like_sf"/>
</dbReference>
<protein>
    <submittedName>
        <fullName evidence="4">AraC family transcriptional regulator</fullName>
    </submittedName>
</protein>
<dbReference type="SUPFAM" id="SSF52317">
    <property type="entry name" value="Class I glutamine amidotransferase-like"/>
    <property type="match status" value="1"/>
</dbReference>
<dbReference type="SMART" id="SM00342">
    <property type="entry name" value="HTH_ARAC"/>
    <property type="match status" value="1"/>
</dbReference>
<dbReference type="EMBL" id="BMFJ01000001">
    <property type="protein sequence ID" value="GGE21470.1"/>
    <property type="molecule type" value="Genomic_DNA"/>
</dbReference>